<sequence>MEMKLSHIGIAVESLEQAVEIYGETLGFELKESVQMSDEGMRIAIMNCGNTQIELIEPTSDDTPVGKFLKKRGSGLHHLCFSVPKLERVLKVLEGKGLRAIAPPSVGAEGERVVFFNPKETMGVLIEICEEGVE</sequence>
<evidence type="ECO:0000313" key="5">
    <source>
        <dbReference type="Proteomes" id="UP000051124"/>
    </source>
</evidence>
<dbReference type="InterPro" id="IPR051785">
    <property type="entry name" value="MMCE/EMCE_epimerase"/>
</dbReference>
<dbReference type="InterPro" id="IPR029068">
    <property type="entry name" value="Glyas_Bleomycin-R_OHBP_Dase"/>
</dbReference>
<proteinExistence type="inferred from homology"/>
<dbReference type="CDD" id="cd07249">
    <property type="entry name" value="MMCE"/>
    <property type="match status" value="1"/>
</dbReference>
<evidence type="ECO:0000259" key="3">
    <source>
        <dbReference type="PROSITE" id="PS51819"/>
    </source>
</evidence>
<evidence type="ECO:0000256" key="2">
    <source>
        <dbReference type="ARBA" id="ARBA00022723"/>
    </source>
</evidence>
<dbReference type="PROSITE" id="PS51819">
    <property type="entry name" value="VOC"/>
    <property type="match status" value="1"/>
</dbReference>
<keyword evidence="2" id="KW-0479">Metal-binding</keyword>
<comment type="caution">
    <text evidence="4">The sequence shown here is derived from an EMBL/GenBank/DDBJ whole genome shotgun (WGS) entry which is preliminary data.</text>
</comment>
<evidence type="ECO:0000256" key="1">
    <source>
        <dbReference type="ARBA" id="ARBA00009308"/>
    </source>
</evidence>
<dbReference type="AlphaFoldDB" id="A0A0S7WIE7"/>
<dbReference type="Gene3D" id="3.10.180.10">
    <property type="entry name" value="2,3-Dihydroxybiphenyl 1,2-Dioxygenase, domain 1"/>
    <property type="match status" value="1"/>
</dbReference>
<dbReference type="GO" id="GO:0046872">
    <property type="term" value="F:metal ion binding"/>
    <property type="evidence" value="ECO:0007669"/>
    <property type="project" value="UniProtKB-KW"/>
</dbReference>
<feature type="domain" description="VOC" evidence="3">
    <location>
        <begin position="4"/>
        <end position="131"/>
    </location>
</feature>
<name>A0A0S7WIE7_UNCT6</name>
<dbReference type="Pfam" id="PF13669">
    <property type="entry name" value="Glyoxalase_4"/>
    <property type="match status" value="1"/>
</dbReference>
<dbReference type="Proteomes" id="UP000051124">
    <property type="component" value="Unassembled WGS sequence"/>
</dbReference>
<dbReference type="GO" id="GO:0004493">
    <property type="term" value="F:methylmalonyl-CoA epimerase activity"/>
    <property type="evidence" value="ECO:0007669"/>
    <property type="project" value="TreeGrafter"/>
</dbReference>
<dbReference type="PANTHER" id="PTHR43048">
    <property type="entry name" value="METHYLMALONYL-COA EPIMERASE"/>
    <property type="match status" value="1"/>
</dbReference>
<dbReference type="InterPro" id="IPR017515">
    <property type="entry name" value="MeMalonyl-CoA_epimerase"/>
</dbReference>
<dbReference type="PANTHER" id="PTHR43048:SF3">
    <property type="entry name" value="METHYLMALONYL-COA EPIMERASE, MITOCHONDRIAL"/>
    <property type="match status" value="1"/>
</dbReference>
<organism evidence="4 5">
    <name type="scientific">candidate division TA06 bacterium DG_26</name>
    <dbReference type="NCBI Taxonomy" id="1703771"/>
    <lineage>
        <taxon>Bacteria</taxon>
        <taxon>Bacteria division TA06</taxon>
    </lineage>
</organism>
<gene>
    <name evidence="4" type="ORF">AMJ40_04385</name>
</gene>
<dbReference type="EMBL" id="LIZT01000036">
    <property type="protein sequence ID" value="KPJ49918.1"/>
    <property type="molecule type" value="Genomic_DNA"/>
</dbReference>
<reference evidence="4 5" key="1">
    <citation type="journal article" date="2015" name="Microbiome">
        <title>Genomic resolution of linkages in carbon, nitrogen, and sulfur cycling among widespread estuary sediment bacteria.</title>
        <authorList>
            <person name="Baker B.J."/>
            <person name="Lazar C.S."/>
            <person name="Teske A.P."/>
            <person name="Dick G.J."/>
        </authorList>
    </citation>
    <scope>NUCLEOTIDE SEQUENCE [LARGE SCALE GENOMIC DNA]</scope>
    <source>
        <strain evidence="4">DG_26</strain>
    </source>
</reference>
<evidence type="ECO:0000313" key="4">
    <source>
        <dbReference type="EMBL" id="KPJ49918.1"/>
    </source>
</evidence>
<protein>
    <recommendedName>
        <fullName evidence="3">VOC domain-containing protein</fullName>
    </recommendedName>
</protein>
<dbReference type="GO" id="GO:0046491">
    <property type="term" value="P:L-methylmalonyl-CoA metabolic process"/>
    <property type="evidence" value="ECO:0007669"/>
    <property type="project" value="TreeGrafter"/>
</dbReference>
<dbReference type="NCBIfam" id="TIGR03081">
    <property type="entry name" value="metmalonyl_epim"/>
    <property type="match status" value="1"/>
</dbReference>
<accession>A0A0S7WIE7</accession>
<comment type="similarity">
    <text evidence="1">Belongs to the methylmalonyl-CoA epimerase family.</text>
</comment>
<dbReference type="SUPFAM" id="SSF54593">
    <property type="entry name" value="Glyoxalase/Bleomycin resistance protein/Dihydroxybiphenyl dioxygenase"/>
    <property type="match status" value="1"/>
</dbReference>
<dbReference type="InterPro" id="IPR037523">
    <property type="entry name" value="VOC_core"/>
</dbReference>